<protein>
    <submittedName>
        <fullName evidence="1">Uncharacterized protein</fullName>
    </submittedName>
</protein>
<accession>A0A565CGL4</accession>
<sequence>MDSKTLDTVIRLCELASSEDVNAREKWAVQNMDEAIIGRLVDIIQMSIIFGFKEVGAEEDPCCLPGMSKVVNS</sequence>
<name>A0A565CGL4_9BRAS</name>
<organism evidence="1 2">
    <name type="scientific">Arabis nemorensis</name>
    <dbReference type="NCBI Taxonomy" id="586526"/>
    <lineage>
        <taxon>Eukaryota</taxon>
        <taxon>Viridiplantae</taxon>
        <taxon>Streptophyta</taxon>
        <taxon>Embryophyta</taxon>
        <taxon>Tracheophyta</taxon>
        <taxon>Spermatophyta</taxon>
        <taxon>Magnoliopsida</taxon>
        <taxon>eudicotyledons</taxon>
        <taxon>Gunneridae</taxon>
        <taxon>Pentapetalae</taxon>
        <taxon>rosids</taxon>
        <taxon>malvids</taxon>
        <taxon>Brassicales</taxon>
        <taxon>Brassicaceae</taxon>
        <taxon>Arabideae</taxon>
        <taxon>Arabis</taxon>
    </lineage>
</organism>
<dbReference type="Proteomes" id="UP000489600">
    <property type="component" value="Unassembled WGS sequence"/>
</dbReference>
<evidence type="ECO:0000313" key="1">
    <source>
        <dbReference type="EMBL" id="VVB12641.1"/>
    </source>
</evidence>
<dbReference type="EMBL" id="CABITT030000007">
    <property type="protein sequence ID" value="VVB12641.1"/>
    <property type="molecule type" value="Genomic_DNA"/>
</dbReference>
<comment type="caution">
    <text evidence="1">The sequence shown here is derived from an EMBL/GenBank/DDBJ whole genome shotgun (WGS) entry which is preliminary data.</text>
</comment>
<gene>
    <name evidence="1" type="ORF">ANE_LOCUS23085</name>
</gene>
<reference evidence="1" key="1">
    <citation type="submission" date="2019-07" db="EMBL/GenBank/DDBJ databases">
        <authorList>
            <person name="Dittberner H."/>
        </authorList>
    </citation>
    <scope>NUCLEOTIDE SEQUENCE [LARGE SCALE GENOMIC DNA]</scope>
</reference>
<evidence type="ECO:0000313" key="2">
    <source>
        <dbReference type="Proteomes" id="UP000489600"/>
    </source>
</evidence>
<keyword evidence="2" id="KW-1185">Reference proteome</keyword>
<dbReference type="AlphaFoldDB" id="A0A565CGL4"/>
<proteinExistence type="predicted"/>